<dbReference type="AlphaFoldDB" id="A0A0N9HLD1"/>
<dbReference type="GO" id="GO:0003677">
    <property type="term" value="F:DNA binding"/>
    <property type="evidence" value="ECO:0007669"/>
    <property type="project" value="UniProtKB-KW"/>
</dbReference>
<proteinExistence type="predicted"/>
<protein>
    <submittedName>
        <fullName evidence="1">Homeodomain transcription factor HD2</fullName>
    </submittedName>
</protein>
<evidence type="ECO:0000313" key="1">
    <source>
        <dbReference type="EMBL" id="ALG04400.1"/>
    </source>
</evidence>
<name>A0A0N9HLD1_9BASI</name>
<keyword evidence="1" id="KW-0238">DNA-binding</keyword>
<organism evidence="1">
    <name type="scientific">Leucosporidium scottii</name>
    <dbReference type="NCBI Taxonomy" id="5278"/>
    <lineage>
        <taxon>Eukaryota</taxon>
        <taxon>Fungi</taxon>
        <taxon>Dikarya</taxon>
        <taxon>Basidiomycota</taxon>
        <taxon>Pucciniomycotina</taxon>
        <taxon>Microbotryomycetes</taxon>
        <taxon>Leucosporidiales</taxon>
        <taxon>Leucosporidium</taxon>
    </lineage>
</organism>
<reference evidence="1" key="1">
    <citation type="submission" date="2015-04" db="EMBL/GenBank/DDBJ databases">
        <title>Genomic Architecture Underlying Sex-Determination in the yeast Leucosporidium scottii: New Insights into the Evolution of Mating Systems in basidiomycetes.</title>
        <authorList>
            <person name="Maia T.M."/>
            <person name="Lopes S."/>
            <person name="Almeida J.M.G.C.F."/>
            <person name="Rosa L.H."/>
            <person name="Sampaio J.P."/>
            <person name="Goncalves P."/>
            <person name="Coelho M.A."/>
        </authorList>
    </citation>
    <scope>NUCLEOTIDE SEQUENCE</scope>
    <source>
        <strain evidence="1">CBS 5932</strain>
    </source>
</reference>
<feature type="non-terminal residue" evidence="1">
    <location>
        <position position="164"/>
    </location>
</feature>
<dbReference type="EMBL" id="KR229954">
    <property type="protein sequence ID" value="ALG04400.1"/>
    <property type="molecule type" value="Genomic_DNA"/>
</dbReference>
<accession>A0A0N9HLD1</accession>
<keyword evidence="1" id="KW-0371">Homeobox</keyword>
<gene>
    <name evidence="1" type="primary">HD2</name>
</gene>
<sequence length="164" mass="18053">MFSSEARIAADANRALAVLNALLPSASHTPLRPARSPPPLHLENLDIVTALAGLDCTSAVIRVLSGETSSSRARPSCRRPARRRYDEAMRQLAPLFNGDNDRLDAYDEVLRYRYTHEYVQSSGRARAWMLAEVQAAQKRAAASSEEESGRGNFSAEVVEVLERA</sequence>